<evidence type="ECO:0000256" key="8">
    <source>
        <dbReference type="ARBA" id="ARBA00022801"/>
    </source>
</evidence>
<dbReference type="Pfam" id="PF00035">
    <property type="entry name" value="dsrm"/>
    <property type="match status" value="1"/>
</dbReference>
<dbReference type="SMART" id="SM00577">
    <property type="entry name" value="CPDc"/>
    <property type="match status" value="1"/>
</dbReference>
<feature type="domain" description="DRBM" evidence="17">
    <location>
        <begin position="593"/>
        <end position="659"/>
    </location>
</feature>
<evidence type="ECO:0000256" key="3">
    <source>
        <dbReference type="ARBA" id="ARBA00001946"/>
    </source>
</evidence>
<keyword evidence="16" id="KW-1133">Transmembrane helix</keyword>
<dbReference type="SUPFAM" id="SSF56784">
    <property type="entry name" value="HAD-like"/>
    <property type="match status" value="1"/>
</dbReference>
<dbReference type="EC" id="3.1.3.16" evidence="5"/>
<dbReference type="AlphaFoldDB" id="A0A5J9VJ89"/>
<comment type="cofactor">
    <cofactor evidence="2">
        <name>Co(2+)</name>
        <dbReference type="ChEBI" id="CHEBI:48828"/>
    </cofactor>
</comment>
<dbReference type="EMBL" id="RWGY01000009">
    <property type="protein sequence ID" value="TVU36442.1"/>
    <property type="molecule type" value="Genomic_DNA"/>
</dbReference>
<keyword evidence="11" id="KW-0804">Transcription</keyword>
<dbReference type="InterPro" id="IPR004274">
    <property type="entry name" value="FCP1_dom"/>
</dbReference>
<dbReference type="Proteomes" id="UP000324897">
    <property type="component" value="Unassembled WGS sequence"/>
</dbReference>
<dbReference type="SUPFAM" id="SSF54768">
    <property type="entry name" value="dsRNA-binding domain-like"/>
    <property type="match status" value="2"/>
</dbReference>
<name>A0A5J9VJ89_9POAL</name>
<comment type="catalytic activity">
    <reaction evidence="13">
        <text>O-phospho-L-seryl-[protein] + H2O = L-seryl-[protein] + phosphate</text>
        <dbReference type="Rhea" id="RHEA:20629"/>
        <dbReference type="Rhea" id="RHEA-COMP:9863"/>
        <dbReference type="Rhea" id="RHEA-COMP:11604"/>
        <dbReference type="ChEBI" id="CHEBI:15377"/>
        <dbReference type="ChEBI" id="CHEBI:29999"/>
        <dbReference type="ChEBI" id="CHEBI:43474"/>
        <dbReference type="ChEBI" id="CHEBI:83421"/>
        <dbReference type="EC" id="3.1.3.16"/>
    </reaction>
</comment>
<dbReference type="PROSITE" id="PS50137">
    <property type="entry name" value="DS_RBD"/>
    <property type="match status" value="2"/>
</dbReference>
<keyword evidence="9 15" id="KW-0694">RNA-binding</keyword>
<comment type="subcellular location">
    <subcellularLocation>
        <location evidence="4">Nucleus</location>
    </subcellularLocation>
</comment>
<gene>
    <name evidence="19" type="ORF">EJB05_18377</name>
</gene>
<dbReference type="Pfam" id="PF03031">
    <property type="entry name" value="NIF"/>
    <property type="match status" value="1"/>
</dbReference>
<keyword evidence="16" id="KW-0472">Membrane</keyword>
<dbReference type="OrthoDB" id="10249888at2759"/>
<comment type="caution">
    <text evidence="19">The sequence shown here is derived from an EMBL/GenBank/DDBJ whole genome shotgun (WGS) entry which is preliminary data.</text>
</comment>
<evidence type="ECO:0000259" key="18">
    <source>
        <dbReference type="PROSITE" id="PS50969"/>
    </source>
</evidence>
<dbReference type="InterPro" id="IPR036412">
    <property type="entry name" value="HAD-like_sf"/>
</dbReference>
<dbReference type="Gene3D" id="3.30.160.20">
    <property type="match status" value="1"/>
</dbReference>
<feature type="domain" description="DRBM" evidence="17">
    <location>
        <begin position="768"/>
        <end position="800"/>
    </location>
</feature>
<evidence type="ECO:0000256" key="13">
    <source>
        <dbReference type="ARBA" id="ARBA00047761"/>
    </source>
</evidence>
<dbReference type="InterPro" id="IPR014720">
    <property type="entry name" value="dsRBD_dom"/>
</dbReference>
<dbReference type="InterPro" id="IPR023214">
    <property type="entry name" value="HAD_sf"/>
</dbReference>
<keyword evidence="6" id="KW-0217">Developmental protein</keyword>
<keyword evidence="7" id="KW-0479">Metal-binding</keyword>
<dbReference type="GO" id="GO:0003723">
    <property type="term" value="F:RNA binding"/>
    <property type="evidence" value="ECO:0007669"/>
    <property type="project" value="UniProtKB-UniRule"/>
</dbReference>
<comment type="cofactor">
    <cofactor evidence="3">
        <name>Mg(2+)</name>
        <dbReference type="ChEBI" id="CHEBI:18420"/>
    </cofactor>
</comment>
<evidence type="ECO:0000256" key="7">
    <source>
        <dbReference type="ARBA" id="ARBA00022723"/>
    </source>
</evidence>
<dbReference type="Gramene" id="TVU36442">
    <property type="protein sequence ID" value="TVU36442"/>
    <property type="gene ID" value="EJB05_18377"/>
</dbReference>
<dbReference type="GO" id="GO:0009755">
    <property type="term" value="P:hormone-mediated signaling pathway"/>
    <property type="evidence" value="ECO:0007669"/>
    <property type="project" value="UniProtKB-ARBA"/>
</dbReference>
<keyword evidence="10" id="KW-0805">Transcription regulation</keyword>
<evidence type="ECO:0000256" key="11">
    <source>
        <dbReference type="ARBA" id="ARBA00023163"/>
    </source>
</evidence>
<sequence length="817" mass="89955">MAAPRPPPPLGGPGGGGGAAVPAVGAPAGVSMRMFHGEVFLGEVEVFPMKKGPDGVPPLPFPSNEIRVSHLSPQSERCPPLAILHTIAPFSVRCKLQAKPIPPHPSLQRLHLACFNEFKSAVVVVGNEELHLVAMPSRAEKVPCFWVCSAPAGLYAASVGMLNRRCLAIVFDLDETLIVANTMKSFEDRIEMLSRRMETEDDSVRMAGMAAEIKRYVEDKDLLKEFIDTDTVTDKGRIVGTQKEEVPVSSGQERVLRPVIRLPDRNAILTRINPEIRDTSVFVKLRPAWEDLKSYLTAKEGRKRFEVFVCTMAERDYALEMWRLLDPEGNLINLQHLSERVVCVKPGNTAVFSFGFKKSLLNVFRDGGCHPKMAMVIDDRLQVWDAIDQARVHVVPAFNPYYAPQAEMANAVPVLCVARNVACNSRVGFFREFDEYLLKKVFELCYENDLLDLPYVPDVSDFLGPEDTNLVGSNRDSAPIPEGMRGAEVEKRLNGQMIHANDALFAIESHIWESKGKEDDKYQPQPVHQTSLLQVQMSYDLAHLRFLALKMPMEPLRSCKAVRLNDAGMASRGTGGIRNAQSNGRSLATTPSVFVTVLQEIARLCDSKVDFRSTVSNGKTMLFSVEVLFGNEKIGIGVGKSRDEAQVQAAEKALQNLQNLIRNNAISIVYSISASSVIFCFVLGMFGFLGKQCFTSLSSYLEFIGPIAGAPNKDTKNTPGSGNGFLEDITCSDVDIVMQEASGSTLKQDPSNNLDKLSSVMSLIREHVELAGQILGRGIGSDRDVAKLLAAEEALKTLKSTTDPQIKKYLRPIRCNG</sequence>
<dbReference type="GO" id="GO:0008420">
    <property type="term" value="F:RNA polymerase II CTD heptapeptide repeat phosphatase activity"/>
    <property type="evidence" value="ECO:0007669"/>
    <property type="project" value="InterPro"/>
</dbReference>
<evidence type="ECO:0000313" key="19">
    <source>
        <dbReference type="EMBL" id="TVU36442.1"/>
    </source>
</evidence>
<evidence type="ECO:0000256" key="16">
    <source>
        <dbReference type="SAM" id="Phobius"/>
    </source>
</evidence>
<keyword evidence="20" id="KW-1185">Reference proteome</keyword>
<protein>
    <recommendedName>
        <fullName evidence="5">protein-serine/threonine phosphatase</fullName>
        <ecNumber evidence="5">3.1.3.16</ecNumber>
    </recommendedName>
</protein>
<dbReference type="SMART" id="SM00358">
    <property type="entry name" value="DSRM"/>
    <property type="match status" value="1"/>
</dbReference>
<feature type="domain" description="FCP1 homology" evidence="18">
    <location>
        <begin position="162"/>
        <end position="418"/>
    </location>
</feature>
<evidence type="ECO:0000256" key="4">
    <source>
        <dbReference type="ARBA" id="ARBA00004123"/>
    </source>
</evidence>
<proteinExistence type="predicted"/>
<comment type="cofactor">
    <cofactor evidence="1">
        <name>Mn(2+)</name>
        <dbReference type="ChEBI" id="CHEBI:29035"/>
    </cofactor>
</comment>
<dbReference type="GO" id="GO:0005634">
    <property type="term" value="C:nucleus"/>
    <property type="evidence" value="ECO:0007669"/>
    <property type="project" value="UniProtKB-SubCell"/>
</dbReference>
<comment type="catalytic activity">
    <reaction evidence="14">
        <text>O-phospho-L-threonyl-[protein] + H2O = L-threonyl-[protein] + phosphate</text>
        <dbReference type="Rhea" id="RHEA:47004"/>
        <dbReference type="Rhea" id="RHEA-COMP:11060"/>
        <dbReference type="Rhea" id="RHEA-COMP:11605"/>
        <dbReference type="ChEBI" id="CHEBI:15377"/>
        <dbReference type="ChEBI" id="CHEBI:30013"/>
        <dbReference type="ChEBI" id="CHEBI:43474"/>
        <dbReference type="ChEBI" id="CHEBI:61977"/>
        <dbReference type="EC" id="3.1.3.16"/>
    </reaction>
</comment>
<accession>A0A5J9VJ89</accession>
<dbReference type="PANTHER" id="PTHR23081">
    <property type="entry name" value="RNA POLYMERASE II CTD PHOSPHATASE"/>
    <property type="match status" value="1"/>
</dbReference>
<dbReference type="FunFam" id="3.40.50.1000:FF:000035">
    <property type="entry name" value="RNA polymerase II C-terminal domain phosphatase-like 1"/>
    <property type="match status" value="1"/>
</dbReference>
<evidence type="ECO:0000256" key="6">
    <source>
        <dbReference type="ARBA" id="ARBA00022473"/>
    </source>
</evidence>
<keyword evidence="16" id="KW-0812">Transmembrane</keyword>
<evidence type="ECO:0000259" key="17">
    <source>
        <dbReference type="PROSITE" id="PS50137"/>
    </source>
</evidence>
<evidence type="ECO:0000256" key="15">
    <source>
        <dbReference type="PROSITE-ProRule" id="PRU00266"/>
    </source>
</evidence>
<evidence type="ECO:0000256" key="12">
    <source>
        <dbReference type="ARBA" id="ARBA00023242"/>
    </source>
</evidence>
<evidence type="ECO:0000256" key="14">
    <source>
        <dbReference type="ARBA" id="ARBA00048336"/>
    </source>
</evidence>
<evidence type="ECO:0000256" key="2">
    <source>
        <dbReference type="ARBA" id="ARBA00001941"/>
    </source>
</evidence>
<organism evidence="19 20">
    <name type="scientific">Eragrostis curvula</name>
    <name type="common">weeping love grass</name>
    <dbReference type="NCBI Taxonomy" id="38414"/>
    <lineage>
        <taxon>Eukaryota</taxon>
        <taxon>Viridiplantae</taxon>
        <taxon>Streptophyta</taxon>
        <taxon>Embryophyta</taxon>
        <taxon>Tracheophyta</taxon>
        <taxon>Spermatophyta</taxon>
        <taxon>Magnoliopsida</taxon>
        <taxon>Liliopsida</taxon>
        <taxon>Poales</taxon>
        <taxon>Poaceae</taxon>
        <taxon>PACMAD clade</taxon>
        <taxon>Chloridoideae</taxon>
        <taxon>Eragrostideae</taxon>
        <taxon>Eragrostidinae</taxon>
        <taxon>Eragrostis</taxon>
    </lineage>
</organism>
<reference evidence="19 20" key="1">
    <citation type="journal article" date="2019" name="Sci. Rep.">
        <title>A high-quality genome of Eragrostis curvula grass provides insights into Poaceae evolution and supports new strategies to enhance forage quality.</title>
        <authorList>
            <person name="Carballo J."/>
            <person name="Santos B.A.C.M."/>
            <person name="Zappacosta D."/>
            <person name="Garbus I."/>
            <person name="Selva J.P."/>
            <person name="Gallo C.A."/>
            <person name="Diaz A."/>
            <person name="Albertini E."/>
            <person name="Caccamo M."/>
            <person name="Echenique V."/>
        </authorList>
    </citation>
    <scope>NUCLEOTIDE SEQUENCE [LARGE SCALE GENOMIC DNA]</scope>
    <source>
        <strain evidence="20">cv. Victoria</strain>
        <tissue evidence="19">Leaf</tissue>
    </source>
</reference>
<dbReference type="InterPro" id="IPR039189">
    <property type="entry name" value="Fcp1"/>
</dbReference>
<dbReference type="FunFam" id="3.30.160.20:FF:000035">
    <property type="entry name" value="RNA polymerase II C-terminal domain phosphatase-like 2"/>
    <property type="match status" value="1"/>
</dbReference>
<evidence type="ECO:0000256" key="10">
    <source>
        <dbReference type="ARBA" id="ARBA00023015"/>
    </source>
</evidence>
<evidence type="ECO:0000256" key="5">
    <source>
        <dbReference type="ARBA" id="ARBA00013081"/>
    </source>
</evidence>
<evidence type="ECO:0000256" key="1">
    <source>
        <dbReference type="ARBA" id="ARBA00001936"/>
    </source>
</evidence>
<dbReference type="PROSITE" id="PS50969">
    <property type="entry name" value="FCP1"/>
    <property type="match status" value="1"/>
</dbReference>
<evidence type="ECO:0000256" key="9">
    <source>
        <dbReference type="ARBA" id="ARBA00022884"/>
    </source>
</evidence>
<evidence type="ECO:0000313" key="20">
    <source>
        <dbReference type="Proteomes" id="UP000324897"/>
    </source>
</evidence>
<dbReference type="GO" id="GO:0046872">
    <property type="term" value="F:metal ion binding"/>
    <property type="evidence" value="ECO:0007669"/>
    <property type="project" value="UniProtKB-KW"/>
</dbReference>
<keyword evidence="8" id="KW-0378">Hydrolase</keyword>
<dbReference type="Gene3D" id="3.40.50.1000">
    <property type="entry name" value="HAD superfamily/HAD-like"/>
    <property type="match status" value="1"/>
</dbReference>
<feature type="transmembrane region" description="Helical" evidence="16">
    <location>
        <begin position="668"/>
        <end position="689"/>
    </location>
</feature>
<keyword evidence="12" id="KW-0539">Nucleus</keyword>
<dbReference type="PANTHER" id="PTHR23081:SF24">
    <property type="entry name" value="RNA POLYMERASE II C-TERMINAL DOMAIN PHOSPHATASE-LIKE 2"/>
    <property type="match status" value="1"/>
</dbReference>
<dbReference type="GO" id="GO:0045892">
    <property type="term" value="P:negative regulation of DNA-templated transcription"/>
    <property type="evidence" value="ECO:0007669"/>
    <property type="project" value="UniProtKB-ARBA"/>
</dbReference>